<dbReference type="Proteomes" id="UP000694906">
    <property type="component" value="Unplaced"/>
</dbReference>
<dbReference type="GO" id="GO:0005813">
    <property type="term" value="C:centrosome"/>
    <property type="evidence" value="ECO:0007669"/>
    <property type="project" value="TreeGrafter"/>
</dbReference>
<dbReference type="AlphaFoldDB" id="A0AAX6QP71"/>
<feature type="region of interest" description="Disordered" evidence="2">
    <location>
        <begin position="581"/>
        <end position="602"/>
    </location>
</feature>
<dbReference type="CTD" id="80071"/>
<evidence type="ECO:0000313" key="4">
    <source>
        <dbReference type="RefSeq" id="XP_012924598.1"/>
    </source>
</evidence>
<sequence>MPGRMSHFKKHRNKTNLPLALNPMKSKDVLAVLAERNQAVVPVGAWVEPASPNSSEIPAYTSACIIEEELKEQSRRKEEALKHFQRQVKHRVNQQIRLRKKQQLQKSYEAAEKEGSIAMRSFDPAHLTPKRTSVFPSNLNAAFGSSRLPPSQMLRDAIEDGENQNGLFQQKAQALSQTMKLAHHRLASFKTVSEKMSSVFPNGKKKTSPTQEKVKFKNPLFVVMEEKEQNQWHCHDLQNILPEAQGDLIEVQSVEPETQSVEPDTQAINLAVQSAVPEGQAIKTETQSIMLRTCSFKLEDGNIELEAQDFLPTNQAFLPKDNCVSPKGQYTLHNCQDQNFLHNDQYFLLRNQHVYSREQDILFKCQDENFLPNDQDFLHRDQCVLPKDQNILPKCQDQDFLPEHQGFLPRDQYLLPQNQKVLPKCRDQDFLPEGQDFLPRDQCVLPQNENILPKCQDQDFLPKGQEFLSKDHSIIPNCQDQDFLPKDQSVLPKGQNTLYKCQKQDFPPRNQEANLKPSAPILRVRQGKEELPLDVHQDLFRHDQASTRDKNRFLKQTSSFMTEERVREELPLECHQYVPSKIQDKSTSREQVEQPSFMTEERVREELPLECHQYVPSKIQDKSTSREQVEQRREGVIKNMKGQRLHSAGLVNKGYKYRSGLSTEFQASLAIHSGVDQEEEKKEHQKQYLRHRRLFMDIEREQIKEQKQQKEQKKKTEKIKKKKEQWYVEEQRIMRMRSHGAPYSEEKMSDSLGQLQLEEIKGAREKQQQREKEYVRYVEALRVHVQEKMKLYNITLPPLCFCGPDFWDAHPDTCANNCIFYKNHKAYNQALYSVISSSDVSEGNSALRSAIHNFASAHRWILKNL</sequence>
<dbReference type="KEGG" id="hgl:101707616"/>
<keyword evidence="1" id="KW-0175">Coiled coil</keyword>
<keyword evidence="3" id="KW-1185">Reference proteome</keyword>
<reference evidence="4" key="1">
    <citation type="submission" date="2025-08" db="UniProtKB">
        <authorList>
            <consortium name="RefSeq"/>
        </authorList>
    </citation>
    <scope>IDENTIFICATION</scope>
</reference>
<dbReference type="PANTHER" id="PTHR14817:SF2">
    <property type="entry name" value="COILED-COIL DOMAIN-CONTAINING PROTEIN 15"/>
    <property type="match status" value="1"/>
</dbReference>
<feature type="coiled-coil region" evidence="1">
    <location>
        <begin position="696"/>
        <end position="725"/>
    </location>
</feature>
<dbReference type="InterPro" id="IPR037693">
    <property type="entry name" value="CCDC15"/>
</dbReference>
<dbReference type="RefSeq" id="XP_012924598.1">
    <property type="nucleotide sequence ID" value="XM_013069144.2"/>
</dbReference>
<evidence type="ECO:0000256" key="1">
    <source>
        <dbReference type="SAM" id="Coils"/>
    </source>
</evidence>
<proteinExistence type="predicted"/>
<accession>A0AAX6QP71</accession>
<gene>
    <name evidence="4" type="primary">Ccdc15</name>
</gene>
<dbReference type="PANTHER" id="PTHR14817">
    <property type="entry name" value="COILED-COIL DOMAIN-CONTAINING PROTEIN 15"/>
    <property type="match status" value="1"/>
</dbReference>
<dbReference type="GeneID" id="101707616"/>
<name>A0AAX6QP71_HETGA</name>
<protein>
    <submittedName>
        <fullName evidence="4">Coiled-coil domain-containing protein 15 isoform X5</fullName>
    </submittedName>
</protein>
<evidence type="ECO:0000313" key="3">
    <source>
        <dbReference type="Proteomes" id="UP000694906"/>
    </source>
</evidence>
<organism evidence="3 4">
    <name type="scientific">Heterocephalus glaber</name>
    <name type="common">Naked mole rat</name>
    <dbReference type="NCBI Taxonomy" id="10181"/>
    <lineage>
        <taxon>Eukaryota</taxon>
        <taxon>Metazoa</taxon>
        <taxon>Chordata</taxon>
        <taxon>Craniata</taxon>
        <taxon>Vertebrata</taxon>
        <taxon>Euteleostomi</taxon>
        <taxon>Mammalia</taxon>
        <taxon>Eutheria</taxon>
        <taxon>Euarchontoglires</taxon>
        <taxon>Glires</taxon>
        <taxon>Rodentia</taxon>
        <taxon>Hystricomorpha</taxon>
        <taxon>Bathyergidae</taxon>
        <taxon>Heterocephalus</taxon>
    </lineage>
</organism>
<evidence type="ECO:0000256" key="2">
    <source>
        <dbReference type="SAM" id="MobiDB-lite"/>
    </source>
</evidence>
<feature type="compositionally biased region" description="Basic and acidic residues" evidence="2">
    <location>
        <begin position="582"/>
        <end position="592"/>
    </location>
</feature>